<reference evidence="1" key="1">
    <citation type="journal article" date="2020" name="Nature">
        <title>Giant virus diversity and host interactions through global metagenomics.</title>
        <authorList>
            <person name="Schulz F."/>
            <person name="Roux S."/>
            <person name="Paez-Espino D."/>
            <person name="Jungbluth S."/>
            <person name="Walsh D.A."/>
            <person name="Denef V.J."/>
            <person name="McMahon K.D."/>
            <person name="Konstantinidis K.T."/>
            <person name="Eloe-Fadrosh E.A."/>
            <person name="Kyrpides N.C."/>
            <person name="Woyke T."/>
        </authorList>
    </citation>
    <scope>NUCLEOTIDE SEQUENCE</scope>
    <source>
        <strain evidence="1">GVMAG-S-ERX555907-63</strain>
    </source>
</reference>
<organism evidence="1">
    <name type="scientific">viral metagenome</name>
    <dbReference type="NCBI Taxonomy" id="1070528"/>
    <lineage>
        <taxon>unclassified sequences</taxon>
        <taxon>metagenomes</taxon>
        <taxon>organismal metagenomes</taxon>
    </lineage>
</organism>
<protein>
    <submittedName>
        <fullName evidence="1">Uncharacterized protein</fullName>
    </submittedName>
</protein>
<dbReference type="EMBL" id="MN741019">
    <property type="protein sequence ID" value="QHU22935.1"/>
    <property type="molecule type" value="Genomic_DNA"/>
</dbReference>
<evidence type="ECO:0000313" key="1">
    <source>
        <dbReference type="EMBL" id="QHU22935.1"/>
    </source>
</evidence>
<name>A0A6C0KY96_9ZZZZ</name>
<dbReference type="AlphaFoldDB" id="A0A6C0KY96"/>
<sequence>MYQEKKLILPITRILKTYVELQAIRTNIFLLLNIVLYARNFSKASTFYNNFETNQNTYDSEIDLKSYFIYEFIKNQNNIDTFCEYKLDINKKNLLDKYCTSLQIYHNIFLIFENYFDKNTHKSLNKNKLDKNIIHNNHNHNSIGIVTSNDFIDISTLNGIDLKYILKKYKKKYIGQKSTISIHNISKKHKNIIEESIKYTICNQLIVKKINNKTIMNNKKEEKILKALYKKKHFPVILSTKDNSLIMSYCGTKINNYNIPSDWKIQINEIIKSLKSANITKNNMWKNNFLVHNSIIYIINFNNSSDKIEFPYQNISESDIEYFDNFLLLLGNVYRRSIKL</sequence>
<accession>A0A6C0KY96</accession>
<proteinExistence type="predicted"/>